<evidence type="ECO:0000256" key="3">
    <source>
        <dbReference type="ARBA" id="ARBA00022448"/>
    </source>
</evidence>
<feature type="domain" description="ABC transmembrane type-2" evidence="10">
    <location>
        <begin position="38"/>
        <end position="262"/>
    </location>
</feature>
<keyword evidence="7" id="KW-0625">Polysaccharide transport</keyword>
<keyword evidence="7" id="KW-0762">Sugar transport</keyword>
<evidence type="ECO:0000256" key="4">
    <source>
        <dbReference type="ARBA" id="ARBA00022475"/>
    </source>
</evidence>
<keyword evidence="6 9" id="KW-1133">Transmembrane helix</keyword>
<dbReference type="InterPro" id="IPR047817">
    <property type="entry name" value="ABC2_TM_bact-type"/>
</dbReference>
<keyword evidence="12" id="KW-1185">Reference proteome</keyword>
<dbReference type="EMBL" id="PDKD01000007">
    <property type="protein sequence ID" value="RXJ91503.1"/>
    <property type="molecule type" value="Genomic_DNA"/>
</dbReference>
<organism evidence="11 12">
    <name type="scientific">Aliarcobacter trophiarum LMG 25534</name>
    <dbReference type="NCBI Taxonomy" id="1032241"/>
    <lineage>
        <taxon>Bacteria</taxon>
        <taxon>Pseudomonadati</taxon>
        <taxon>Campylobacterota</taxon>
        <taxon>Epsilonproteobacteria</taxon>
        <taxon>Campylobacterales</taxon>
        <taxon>Arcobacteraceae</taxon>
        <taxon>Aliarcobacter</taxon>
    </lineage>
</organism>
<evidence type="ECO:0000256" key="5">
    <source>
        <dbReference type="ARBA" id="ARBA00022692"/>
    </source>
</evidence>
<dbReference type="PANTHER" id="PTHR30413:SF10">
    <property type="entry name" value="CAPSULE POLYSACCHARIDE EXPORT INNER-MEMBRANE PROTEIN CTRC"/>
    <property type="match status" value="1"/>
</dbReference>
<evidence type="ECO:0000256" key="8">
    <source>
        <dbReference type="ARBA" id="ARBA00023136"/>
    </source>
</evidence>
<sequence>MIILKSFFRFFKDLIKSKQLLYVLAKNDFKEQFLGSYLGILWAILRPILFMIIVWFIFSIGFKRHLENSEIPFILYLMCGYIPWFFFSDAISGGMNSIITNKYLVKKVNFRVSILPIVKILSALFLHIIFLLILIVVLFLYGYSPTIYWLQLPFYTFMMFILVLGISWFTSALRVFMKDISQIISVVLQLGFWVTPIFWSIKMVPEKYMFVLNLNPMVYIVEGYRNSFLYNKWFWESTDYLICFLSITLFLLILGVVVFRRLRPHFGDVL</sequence>
<evidence type="ECO:0000256" key="1">
    <source>
        <dbReference type="ARBA" id="ARBA00004651"/>
    </source>
</evidence>
<evidence type="ECO:0000313" key="11">
    <source>
        <dbReference type="EMBL" id="RXJ91503.1"/>
    </source>
</evidence>
<dbReference type="PROSITE" id="PS51012">
    <property type="entry name" value="ABC_TM2"/>
    <property type="match status" value="1"/>
</dbReference>
<feature type="transmembrane region" description="Helical" evidence="9">
    <location>
        <begin position="120"/>
        <end position="142"/>
    </location>
</feature>
<evidence type="ECO:0000256" key="7">
    <source>
        <dbReference type="ARBA" id="ARBA00023047"/>
    </source>
</evidence>
<name>A0ABY0EWE1_9BACT</name>
<evidence type="ECO:0000256" key="6">
    <source>
        <dbReference type="ARBA" id="ARBA00022989"/>
    </source>
</evidence>
<evidence type="ECO:0000259" key="10">
    <source>
        <dbReference type="PROSITE" id="PS51012"/>
    </source>
</evidence>
<dbReference type="PANTHER" id="PTHR30413">
    <property type="entry name" value="INNER MEMBRANE TRANSPORT PERMEASE"/>
    <property type="match status" value="1"/>
</dbReference>
<reference evidence="11 12" key="1">
    <citation type="submission" date="2017-10" db="EMBL/GenBank/DDBJ databases">
        <title>Genomics of the genus Arcobacter.</title>
        <authorList>
            <person name="Perez-Cataluna A."/>
            <person name="Figueras M.J."/>
        </authorList>
    </citation>
    <scope>NUCLEOTIDE SEQUENCE [LARGE SCALE GENOMIC DNA]</scope>
    <source>
        <strain evidence="11 12">LMG 25534</strain>
    </source>
</reference>
<keyword evidence="3 9" id="KW-0813">Transport</keyword>
<proteinExistence type="inferred from homology"/>
<keyword evidence="4 9" id="KW-1003">Cell membrane</keyword>
<feature type="transmembrane region" description="Helical" evidence="9">
    <location>
        <begin position="40"/>
        <end position="62"/>
    </location>
</feature>
<evidence type="ECO:0000313" key="12">
    <source>
        <dbReference type="Proteomes" id="UP000289132"/>
    </source>
</evidence>
<comment type="subcellular location">
    <subcellularLocation>
        <location evidence="1 9">Cell membrane</location>
        <topology evidence="1 9">Multi-pass membrane protein</topology>
    </subcellularLocation>
</comment>
<gene>
    <name evidence="11" type="ORF">CRU87_05275</name>
</gene>
<evidence type="ECO:0000256" key="9">
    <source>
        <dbReference type="RuleBase" id="RU361157"/>
    </source>
</evidence>
<comment type="similarity">
    <text evidence="2 9">Belongs to the ABC-2 integral membrane protein family.</text>
</comment>
<protein>
    <recommendedName>
        <fullName evidence="9">Transport permease protein</fullName>
    </recommendedName>
</protein>
<dbReference type="Pfam" id="PF01061">
    <property type="entry name" value="ABC2_membrane"/>
    <property type="match status" value="1"/>
</dbReference>
<evidence type="ECO:0000256" key="2">
    <source>
        <dbReference type="ARBA" id="ARBA00007783"/>
    </source>
</evidence>
<feature type="transmembrane region" description="Helical" evidence="9">
    <location>
        <begin position="74"/>
        <end position="99"/>
    </location>
</feature>
<keyword evidence="5 9" id="KW-0812">Transmembrane</keyword>
<accession>A0ABY0EWE1</accession>
<dbReference type="InterPro" id="IPR013525">
    <property type="entry name" value="ABC2_TM"/>
</dbReference>
<dbReference type="Proteomes" id="UP000289132">
    <property type="component" value="Unassembled WGS sequence"/>
</dbReference>
<comment type="caution">
    <text evidence="11">The sequence shown here is derived from an EMBL/GenBank/DDBJ whole genome shotgun (WGS) entry which is preliminary data.</text>
</comment>
<keyword evidence="8 9" id="KW-0472">Membrane</keyword>
<feature type="transmembrane region" description="Helical" evidence="9">
    <location>
        <begin position="154"/>
        <end position="176"/>
    </location>
</feature>
<feature type="transmembrane region" description="Helical" evidence="9">
    <location>
        <begin position="239"/>
        <end position="259"/>
    </location>
</feature>
<feature type="transmembrane region" description="Helical" evidence="9">
    <location>
        <begin position="183"/>
        <end position="201"/>
    </location>
</feature>